<accession>A0A0E0D306</accession>
<dbReference type="EnsemblPlants" id="OMERI03G21580.1">
    <property type="protein sequence ID" value="OMERI03G21580.1"/>
    <property type="gene ID" value="OMERI03G21580"/>
</dbReference>
<dbReference type="AlphaFoldDB" id="A0A0E0D306"/>
<sequence>MSSGEEQEAAAARAAARSGTREEAEVELDVVDGLEAPVLAVKEHEDDVVVVVVALGDDGDEIRQPRTLPGLLRQRLARHRRCRHHILPDLAAGGPDPPTTTPDLAPPTGDGARRRMPPPPTGGRRRRLPLHPVRHSSSRPGCRGRRGGGLLDDEQGRARGGGARRAERDEEAAESSYRTRAGGEVRATVSRAGGEGEGGHCCYCFCCVGERMVGLLVLGRIGGFRRWREREG</sequence>
<reference evidence="2" key="2">
    <citation type="submission" date="2018-05" db="EMBL/GenBank/DDBJ databases">
        <title>OmerRS3 (Oryza meridionalis Reference Sequence Version 3).</title>
        <authorList>
            <person name="Zhang J."/>
            <person name="Kudrna D."/>
            <person name="Lee S."/>
            <person name="Talag J."/>
            <person name="Welchert J."/>
            <person name="Wing R.A."/>
        </authorList>
    </citation>
    <scope>NUCLEOTIDE SEQUENCE [LARGE SCALE GENOMIC DNA]</scope>
    <source>
        <strain evidence="2">cv. OR44</strain>
    </source>
</reference>
<evidence type="ECO:0000256" key="1">
    <source>
        <dbReference type="SAM" id="MobiDB-lite"/>
    </source>
</evidence>
<evidence type="ECO:0008006" key="4">
    <source>
        <dbReference type="Google" id="ProtNLM"/>
    </source>
</evidence>
<keyword evidence="3" id="KW-1185">Reference proteome</keyword>
<dbReference type="HOGENOM" id="CLU_1196502_0_0_1"/>
<proteinExistence type="predicted"/>
<feature type="compositionally biased region" description="Low complexity" evidence="1">
    <location>
        <begin position="101"/>
        <end position="110"/>
    </location>
</feature>
<feature type="region of interest" description="Disordered" evidence="1">
    <location>
        <begin position="87"/>
        <end position="180"/>
    </location>
</feature>
<organism evidence="2">
    <name type="scientific">Oryza meridionalis</name>
    <dbReference type="NCBI Taxonomy" id="40149"/>
    <lineage>
        <taxon>Eukaryota</taxon>
        <taxon>Viridiplantae</taxon>
        <taxon>Streptophyta</taxon>
        <taxon>Embryophyta</taxon>
        <taxon>Tracheophyta</taxon>
        <taxon>Spermatophyta</taxon>
        <taxon>Magnoliopsida</taxon>
        <taxon>Liliopsida</taxon>
        <taxon>Poales</taxon>
        <taxon>Poaceae</taxon>
        <taxon>BOP clade</taxon>
        <taxon>Oryzoideae</taxon>
        <taxon>Oryzeae</taxon>
        <taxon>Oryzinae</taxon>
        <taxon>Oryza</taxon>
    </lineage>
</organism>
<evidence type="ECO:0000313" key="3">
    <source>
        <dbReference type="Proteomes" id="UP000008021"/>
    </source>
</evidence>
<feature type="compositionally biased region" description="Basic residues" evidence="1">
    <location>
        <begin position="123"/>
        <end position="146"/>
    </location>
</feature>
<name>A0A0E0D306_9ORYZ</name>
<dbReference type="Proteomes" id="UP000008021">
    <property type="component" value="Chromosome 3"/>
</dbReference>
<feature type="region of interest" description="Disordered" evidence="1">
    <location>
        <begin position="1"/>
        <end position="25"/>
    </location>
</feature>
<reference evidence="2" key="1">
    <citation type="submission" date="2015-04" db="UniProtKB">
        <authorList>
            <consortium name="EnsemblPlants"/>
        </authorList>
    </citation>
    <scope>IDENTIFICATION</scope>
</reference>
<evidence type="ECO:0000313" key="2">
    <source>
        <dbReference type="EnsemblPlants" id="OMERI03G21580.1"/>
    </source>
</evidence>
<protein>
    <recommendedName>
        <fullName evidence="4">DUF834 domain-containing protein</fullName>
    </recommendedName>
</protein>
<dbReference type="Gramene" id="OMERI03G21580.1">
    <property type="protein sequence ID" value="OMERI03G21580.1"/>
    <property type="gene ID" value="OMERI03G21580"/>
</dbReference>
<feature type="compositionally biased region" description="Low complexity" evidence="1">
    <location>
        <begin position="9"/>
        <end position="18"/>
    </location>
</feature>